<evidence type="ECO:0000313" key="1">
    <source>
        <dbReference type="EMBL" id="CAI9736924.1"/>
    </source>
</evidence>
<sequence length="81" mass="9443">MNFETAFELEEDFTLKPFWEILFVTGEKDGAYTQLREGKGKNRFKQHPQNHVPTSFTGITHATNGVITCKFRKNSYLQLQM</sequence>
<keyword evidence="2" id="KW-1185">Reference proteome</keyword>
<gene>
    <name evidence="1" type="ORF">OCTVUL_1B003758</name>
</gene>
<accession>A0AA36FH46</accession>
<reference evidence="1" key="1">
    <citation type="submission" date="2023-08" db="EMBL/GenBank/DDBJ databases">
        <authorList>
            <person name="Alioto T."/>
            <person name="Alioto T."/>
            <person name="Gomez Garrido J."/>
        </authorList>
    </citation>
    <scope>NUCLEOTIDE SEQUENCE</scope>
</reference>
<dbReference type="AlphaFoldDB" id="A0AA36FH46"/>
<dbReference type="EMBL" id="OX597832">
    <property type="protein sequence ID" value="CAI9736924.1"/>
    <property type="molecule type" value="Genomic_DNA"/>
</dbReference>
<proteinExistence type="predicted"/>
<organism evidence="1 2">
    <name type="scientific">Octopus vulgaris</name>
    <name type="common">Common octopus</name>
    <dbReference type="NCBI Taxonomy" id="6645"/>
    <lineage>
        <taxon>Eukaryota</taxon>
        <taxon>Metazoa</taxon>
        <taxon>Spiralia</taxon>
        <taxon>Lophotrochozoa</taxon>
        <taxon>Mollusca</taxon>
        <taxon>Cephalopoda</taxon>
        <taxon>Coleoidea</taxon>
        <taxon>Octopodiformes</taxon>
        <taxon>Octopoda</taxon>
        <taxon>Incirrata</taxon>
        <taxon>Octopodidae</taxon>
        <taxon>Octopus</taxon>
    </lineage>
</organism>
<evidence type="ECO:0000313" key="2">
    <source>
        <dbReference type="Proteomes" id="UP001162480"/>
    </source>
</evidence>
<name>A0AA36FH46_OCTVU</name>
<dbReference type="Proteomes" id="UP001162480">
    <property type="component" value="Chromosome 19"/>
</dbReference>
<protein>
    <submittedName>
        <fullName evidence="1">Uncharacterized protein</fullName>
    </submittedName>
</protein>